<evidence type="ECO:0000313" key="1">
    <source>
        <dbReference type="EMBL" id="GES76382.1"/>
    </source>
</evidence>
<gene>
    <name evidence="1" type="ORF">RCL2_000379000</name>
</gene>
<accession>A0A8H3KZV7</accession>
<protein>
    <submittedName>
        <fullName evidence="1">Uncharacterized protein</fullName>
    </submittedName>
</protein>
<comment type="caution">
    <text evidence="1">The sequence shown here is derived from an EMBL/GenBank/DDBJ whole genome shotgun (WGS) entry which is preliminary data.</text>
</comment>
<evidence type="ECO:0000313" key="2">
    <source>
        <dbReference type="Proteomes" id="UP000615446"/>
    </source>
</evidence>
<sequence length="99" mass="11535">MLSTLNKTDHCSSDKLYQVEAYSRTLVFRNENYLVMVGRYNCIISGIKDLIFSLKHEEKERLPRIANSLNGLMNEIKIIKSKSEFIMNENFNMSKNKLA</sequence>
<proteinExistence type="predicted"/>
<organism evidence="1 2">
    <name type="scientific">Rhizophagus clarus</name>
    <dbReference type="NCBI Taxonomy" id="94130"/>
    <lineage>
        <taxon>Eukaryota</taxon>
        <taxon>Fungi</taxon>
        <taxon>Fungi incertae sedis</taxon>
        <taxon>Mucoromycota</taxon>
        <taxon>Glomeromycotina</taxon>
        <taxon>Glomeromycetes</taxon>
        <taxon>Glomerales</taxon>
        <taxon>Glomeraceae</taxon>
        <taxon>Rhizophagus</taxon>
    </lineage>
</organism>
<name>A0A8H3KZV7_9GLOM</name>
<dbReference type="AlphaFoldDB" id="A0A8H3KZV7"/>
<dbReference type="Proteomes" id="UP000615446">
    <property type="component" value="Unassembled WGS sequence"/>
</dbReference>
<reference evidence="1" key="1">
    <citation type="submission" date="2019-10" db="EMBL/GenBank/DDBJ databases">
        <title>Conservation and host-specific expression of non-tandemly repeated heterogenous ribosome RNA gene in arbuscular mycorrhizal fungi.</title>
        <authorList>
            <person name="Maeda T."/>
            <person name="Kobayashi Y."/>
            <person name="Nakagawa T."/>
            <person name="Ezawa T."/>
            <person name="Yamaguchi K."/>
            <person name="Bino T."/>
            <person name="Nishimoto Y."/>
            <person name="Shigenobu S."/>
            <person name="Kawaguchi M."/>
        </authorList>
    </citation>
    <scope>NUCLEOTIDE SEQUENCE</scope>
    <source>
        <strain evidence="1">HR1</strain>
    </source>
</reference>
<dbReference type="EMBL" id="BLAL01000020">
    <property type="protein sequence ID" value="GES76382.1"/>
    <property type="molecule type" value="Genomic_DNA"/>
</dbReference>